<name>A0ACC2WNM4_9TREE</name>
<reference evidence="1" key="1">
    <citation type="submission" date="2023-04" db="EMBL/GenBank/DDBJ databases">
        <title>Draft Genome sequencing of Naganishia species isolated from polar environments using Oxford Nanopore Technology.</title>
        <authorList>
            <person name="Leo P."/>
            <person name="Venkateswaran K."/>
        </authorList>
    </citation>
    <scope>NUCLEOTIDE SEQUENCE</scope>
    <source>
        <strain evidence="1">MNA-CCFEE 5262</strain>
    </source>
</reference>
<comment type="caution">
    <text evidence="1">The sequence shown here is derived from an EMBL/GenBank/DDBJ whole genome shotgun (WGS) entry which is preliminary data.</text>
</comment>
<protein>
    <submittedName>
        <fullName evidence="1">Uncharacterized protein</fullName>
    </submittedName>
</protein>
<evidence type="ECO:0000313" key="2">
    <source>
        <dbReference type="Proteomes" id="UP001230649"/>
    </source>
</evidence>
<dbReference type="EMBL" id="JASBWS010000014">
    <property type="protein sequence ID" value="KAJ9112754.1"/>
    <property type="molecule type" value="Genomic_DNA"/>
</dbReference>
<evidence type="ECO:0000313" key="1">
    <source>
        <dbReference type="EMBL" id="KAJ9112754.1"/>
    </source>
</evidence>
<organism evidence="1 2">
    <name type="scientific">Naganishia adeliensis</name>
    <dbReference type="NCBI Taxonomy" id="92952"/>
    <lineage>
        <taxon>Eukaryota</taxon>
        <taxon>Fungi</taxon>
        <taxon>Dikarya</taxon>
        <taxon>Basidiomycota</taxon>
        <taxon>Agaricomycotina</taxon>
        <taxon>Tremellomycetes</taxon>
        <taxon>Filobasidiales</taxon>
        <taxon>Filobasidiaceae</taxon>
        <taxon>Naganishia</taxon>
    </lineage>
</organism>
<sequence length="1233" mass="134024">MSPHLHSSTTTPAKTAHYANALSEALMAGAWGEEGPVRAVNGSVVGWGEGVRKWAKHTGGDPEYIHLLRAVSLAYLPLGASSPTDHPLIPQLRSQPLTHTTTHEQPIQERPRASTEDAVPVVLAPVAPVEGYHTNHITSNASTASSSDPSHTGTVQSISTNSAGSTGTDRTESSSSFIHVSHPDEDDASRWAGREGATAGLGGLDVGPSQGLAVAMASEKPIQTEDSASASTVTPQPRPTQPTHPTHPTPAPPTAAFLSPSYLDGDDAETGIPSRDSAYWWIGARGVTGEPRRDVEQGLAKVVGMRGRGSIAETRALQLLTAYHHHALGQHVQAFEVLESVDWTSAMDPGWALGLGYQQLDLMRGKVLHGMTIELLSDDSRKALASYAHAIRLYADLPGLVIPLTASFLVRDAPPPSTSNVPAFPTLREAHRWVSRALCRGSVLAAREADVGVTLRWTRTYHAIAQLWPTSFRPSQRCFMLKLYLSALHNTYIPLPSSPAAGAEWYIFPKPSTVIPRGTSAQLWERETVAAMEQGRVLLGDVTEFPRAGSVNWRVGEFLQACVRVWERSGYQSPQAAQAIKVLWWGTSYTFQSQSLLRSLTRLLYATGAHTDARKTFELYVRIVLKARETAQPDRALELKGRSFVDDVPPLERVTGTGAAMKEVETLEETNEDSGLEFVGALVLGGKLLAMEESDPREAWRYLVLAGEVVESGQGMSRVVMALVEEAKGITRMALAGQGVDPLIRPTYQAQGIDHLLAAVKLDPSPSTYYHLAYANAEARRIDDAVDAIRTSIELEPANVPAWHLLALLLSARKDWSGALRASQVGVQTWEIREEQLQRLRPPPASSMVEPPPTETAPLDSTVSHLDFAIQQQREQTNVVDEQPREKVLIIGEELVPLDMPSDTSTLGPLKTADRLTEIIQLRITQAVIIEKAEGTNDALAKQHETFIYLSNKSHDIREEAAALHESIASVGSTQGADIGESFIAVDSGTHVSLKQTLSRTVTRESHKSSTSHSGDPEKQTSTRKHRFIAKHLHVPGSRKEGVSSSIPAKEPQGSRSTPPPPPNTTNSPLAPRSKVECKLLAELWLQIAATFRRSGQLDQAFAAVQEAEVADAENAEVWVQLGLYHHTMGDESSALETLSKALVLDPESAQAVVRLAESYIATKQFDMAHGLLNSFTQGTGWDVPEAWYFLAKACEGQGGRHARVRECLLYALQLEKGRTCRPLAGTISRWIQ</sequence>
<keyword evidence="2" id="KW-1185">Reference proteome</keyword>
<proteinExistence type="predicted"/>
<accession>A0ACC2WNM4</accession>
<dbReference type="Proteomes" id="UP001230649">
    <property type="component" value="Unassembled WGS sequence"/>
</dbReference>
<gene>
    <name evidence="1" type="ORF">QFC20_002079</name>
</gene>